<reference evidence="3 4" key="1">
    <citation type="submission" date="2014-04" db="EMBL/GenBank/DDBJ databases">
        <title>Genome evolution of avian class.</title>
        <authorList>
            <person name="Zhang G."/>
            <person name="Li C."/>
        </authorList>
    </citation>
    <scope>NUCLEOTIDE SEQUENCE [LARGE SCALE GENOMIC DNA]</scope>
    <source>
        <strain evidence="3">BGI_N310</strain>
    </source>
</reference>
<organism evidence="3 4">
    <name type="scientific">Acanthisitta chloris</name>
    <name type="common">rifleman</name>
    <dbReference type="NCBI Taxonomy" id="57068"/>
    <lineage>
        <taxon>Eukaryota</taxon>
        <taxon>Metazoa</taxon>
        <taxon>Chordata</taxon>
        <taxon>Craniata</taxon>
        <taxon>Vertebrata</taxon>
        <taxon>Euteleostomi</taxon>
        <taxon>Archelosauria</taxon>
        <taxon>Archosauria</taxon>
        <taxon>Dinosauria</taxon>
        <taxon>Saurischia</taxon>
        <taxon>Theropoda</taxon>
        <taxon>Coelurosauria</taxon>
        <taxon>Aves</taxon>
        <taxon>Neognathae</taxon>
        <taxon>Neoaves</taxon>
        <taxon>Telluraves</taxon>
        <taxon>Australaves</taxon>
        <taxon>Passeriformes</taxon>
        <taxon>Acanthisittidae</taxon>
        <taxon>Acanthisitta</taxon>
    </lineage>
</organism>
<evidence type="ECO:0000256" key="1">
    <source>
        <dbReference type="SAM" id="MobiDB-lite"/>
    </source>
</evidence>
<keyword evidence="2" id="KW-0732">Signal</keyword>
<name>A0A091MSC8_9PASS</name>
<feature type="signal peptide" evidence="2">
    <location>
        <begin position="1"/>
        <end position="16"/>
    </location>
</feature>
<proteinExistence type="predicted"/>
<dbReference type="EMBL" id="KK834688">
    <property type="protein sequence ID" value="KFP79165.1"/>
    <property type="molecule type" value="Genomic_DNA"/>
</dbReference>
<dbReference type="Proteomes" id="UP000053537">
    <property type="component" value="Unassembled WGS sequence"/>
</dbReference>
<accession>A0A091MSC8</accession>
<evidence type="ECO:0000313" key="3">
    <source>
        <dbReference type="EMBL" id="KFP79165.1"/>
    </source>
</evidence>
<sequence>MWTAIVFFLLVSFCICEHKFSVLKGRGVHVVQINRLTSEKQCREACQSPGASGNCNWSVPYQNHCILLQCHQLSVCQNAGEQDIKDLLGDTVSAKWERILFHQQSYPQKKERMLNAQVDQHTVENLFSTAQTGKIHLRHLLEADGIGVTTNKTEPIASQAATTTTAPVVTTNITNATVFITANETTAKASNASGGSEAVSSTAFSPNSDNSSA</sequence>
<keyword evidence="4" id="KW-1185">Reference proteome</keyword>
<feature type="chain" id="PRO_5001877176" evidence="2">
    <location>
        <begin position="17"/>
        <end position="213"/>
    </location>
</feature>
<feature type="region of interest" description="Disordered" evidence="1">
    <location>
        <begin position="188"/>
        <end position="213"/>
    </location>
</feature>
<protein>
    <submittedName>
        <fullName evidence="3">Uncharacterized protein</fullName>
    </submittedName>
</protein>
<feature type="non-terminal residue" evidence="3">
    <location>
        <position position="213"/>
    </location>
</feature>
<evidence type="ECO:0000256" key="2">
    <source>
        <dbReference type="SAM" id="SignalP"/>
    </source>
</evidence>
<dbReference type="AlphaFoldDB" id="A0A091MSC8"/>
<evidence type="ECO:0000313" key="4">
    <source>
        <dbReference type="Proteomes" id="UP000053537"/>
    </source>
</evidence>
<gene>
    <name evidence="3" type="ORF">N310_12566</name>
</gene>